<evidence type="ECO:0000256" key="5">
    <source>
        <dbReference type="RuleBase" id="RU000688"/>
    </source>
</evidence>
<feature type="domain" description="G-protein coupled receptors family 1 profile" evidence="7">
    <location>
        <begin position="30"/>
        <end position="300"/>
    </location>
</feature>
<keyword evidence="4 6" id="KW-0472">Membrane</keyword>
<dbReference type="Pfam" id="PF00001">
    <property type="entry name" value="7tm_1"/>
    <property type="match status" value="1"/>
</dbReference>
<feature type="transmembrane region" description="Helical" evidence="6">
    <location>
        <begin position="96"/>
        <end position="118"/>
    </location>
</feature>
<evidence type="ECO:0000313" key="8">
    <source>
        <dbReference type="Proteomes" id="UP000694845"/>
    </source>
</evidence>
<evidence type="ECO:0000256" key="3">
    <source>
        <dbReference type="ARBA" id="ARBA00022989"/>
    </source>
</evidence>
<gene>
    <name evidence="9" type="primary">LOC110978909</name>
</gene>
<dbReference type="GO" id="GO:0004930">
    <property type="term" value="F:G protein-coupled receptor activity"/>
    <property type="evidence" value="ECO:0007669"/>
    <property type="project" value="UniProtKB-KW"/>
</dbReference>
<dbReference type="AlphaFoldDB" id="A0A8B7YE76"/>
<proteinExistence type="inferred from homology"/>
<protein>
    <submittedName>
        <fullName evidence="9">Phe13-bombesin receptor-like</fullName>
    </submittedName>
</protein>
<feature type="transmembrane region" description="Helical" evidence="6">
    <location>
        <begin position="51"/>
        <end position="74"/>
    </location>
</feature>
<dbReference type="SUPFAM" id="SSF81321">
    <property type="entry name" value="Family A G protein-coupled receptor-like"/>
    <property type="match status" value="1"/>
</dbReference>
<feature type="transmembrane region" description="Helical" evidence="6">
    <location>
        <begin position="249"/>
        <end position="269"/>
    </location>
</feature>
<feature type="transmembrane region" description="Helical" evidence="6">
    <location>
        <begin position="178"/>
        <end position="201"/>
    </location>
</feature>
<evidence type="ECO:0000313" key="9">
    <source>
        <dbReference type="RefSeq" id="XP_022089936.1"/>
    </source>
</evidence>
<dbReference type="CDD" id="cd00637">
    <property type="entry name" value="7tm_classA_rhodopsin-like"/>
    <property type="match status" value="1"/>
</dbReference>
<reference evidence="9" key="1">
    <citation type="submission" date="2025-08" db="UniProtKB">
        <authorList>
            <consortium name="RefSeq"/>
        </authorList>
    </citation>
    <scope>IDENTIFICATION</scope>
</reference>
<feature type="transmembrane region" description="Helical" evidence="6">
    <location>
        <begin position="18"/>
        <end position="39"/>
    </location>
</feature>
<name>A0A8B7YE76_ACAPL</name>
<dbReference type="OrthoDB" id="10042731at2759"/>
<dbReference type="RefSeq" id="XP_022089936.1">
    <property type="nucleotide sequence ID" value="XM_022234244.1"/>
</dbReference>
<dbReference type="KEGG" id="aplc:110978909"/>
<evidence type="ECO:0000256" key="2">
    <source>
        <dbReference type="ARBA" id="ARBA00022692"/>
    </source>
</evidence>
<dbReference type="OMA" id="IYVLTHM"/>
<sequence length="345" mass="38673">MDGSTEDLLTNLSLGVKIAYGIIAGLGIVGNSLVIYVLTHMVRSRKGNANILIVNQSIVDLATSILLVLCFLTPEPSLPSSPIAARFLCSIWNSKYLFWATIISSTFNLVCLTLERYFAIVYPFKYRSCTLFKWPKSLMLAILPVVVGYLYQAYFPAMHVVKDGKCVVNQFASRVAQIVYAIVILLVTYLVPLAIMTFAYIRIYVVLKTQSIGNITGEASHSTDATGNQPHNPNDTNEKALRNIIKTLLLVYLLFGLCWAPNEVFYFYFNISGNQHINETVYNITICLAFFNMCANPFIYTFKYRRFQEGLQRAMPCLGRLIRVYNTNLSGTQEGKATHVSSPSV</sequence>
<dbReference type="PROSITE" id="PS00237">
    <property type="entry name" value="G_PROTEIN_RECEP_F1_1"/>
    <property type="match status" value="1"/>
</dbReference>
<comment type="subcellular location">
    <subcellularLocation>
        <location evidence="1">Membrane</location>
    </subcellularLocation>
</comment>
<keyword evidence="2 5" id="KW-0812">Transmembrane</keyword>
<keyword evidence="5" id="KW-0675">Receptor</keyword>
<dbReference type="PANTHER" id="PTHR45698">
    <property type="entry name" value="TRACE AMINE-ASSOCIATED RECEPTOR 19N-RELATED"/>
    <property type="match status" value="1"/>
</dbReference>
<feature type="transmembrane region" description="Helical" evidence="6">
    <location>
        <begin position="281"/>
        <end position="302"/>
    </location>
</feature>
<dbReference type="InterPro" id="IPR017452">
    <property type="entry name" value="GPCR_Rhodpsn_7TM"/>
</dbReference>
<keyword evidence="8" id="KW-1185">Reference proteome</keyword>
<keyword evidence="3 6" id="KW-1133">Transmembrane helix</keyword>
<dbReference type="GO" id="GO:0016020">
    <property type="term" value="C:membrane"/>
    <property type="evidence" value="ECO:0007669"/>
    <property type="project" value="UniProtKB-SubCell"/>
</dbReference>
<evidence type="ECO:0000259" key="7">
    <source>
        <dbReference type="PROSITE" id="PS50262"/>
    </source>
</evidence>
<dbReference type="PANTHER" id="PTHR45698:SF1">
    <property type="entry name" value="TRACE AMINE-ASSOCIATED RECEPTOR 13C-LIKE"/>
    <property type="match status" value="1"/>
</dbReference>
<organism evidence="8 9">
    <name type="scientific">Acanthaster planci</name>
    <name type="common">Crown-of-thorns starfish</name>
    <dbReference type="NCBI Taxonomy" id="133434"/>
    <lineage>
        <taxon>Eukaryota</taxon>
        <taxon>Metazoa</taxon>
        <taxon>Echinodermata</taxon>
        <taxon>Eleutherozoa</taxon>
        <taxon>Asterozoa</taxon>
        <taxon>Asteroidea</taxon>
        <taxon>Valvatacea</taxon>
        <taxon>Valvatida</taxon>
        <taxon>Acanthasteridae</taxon>
        <taxon>Acanthaster</taxon>
    </lineage>
</organism>
<dbReference type="PROSITE" id="PS50262">
    <property type="entry name" value="G_PROTEIN_RECEP_F1_2"/>
    <property type="match status" value="1"/>
</dbReference>
<dbReference type="InterPro" id="IPR000276">
    <property type="entry name" value="GPCR_Rhodpsn"/>
</dbReference>
<dbReference type="Gene3D" id="1.20.1070.10">
    <property type="entry name" value="Rhodopsin 7-helix transmembrane proteins"/>
    <property type="match status" value="1"/>
</dbReference>
<dbReference type="PRINTS" id="PR00237">
    <property type="entry name" value="GPCRRHODOPSN"/>
</dbReference>
<evidence type="ECO:0000256" key="1">
    <source>
        <dbReference type="ARBA" id="ARBA00004370"/>
    </source>
</evidence>
<keyword evidence="5" id="KW-0807">Transducer</keyword>
<evidence type="ECO:0000256" key="6">
    <source>
        <dbReference type="SAM" id="Phobius"/>
    </source>
</evidence>
<feature type="transmembrane region" description="Helical" evidence="6">
    <location>
        <begin position="138"/>
        <end position="158"/>
    </location>
</feature>
<comment type="similarity">
    <text evidence="5">Belongs to the G-protein coupled receptor 1 family.</text>
</comment>
<keyword evidence="5" id="KW-0297">G-protein coupled receptor</keyword>
<accession>A0A8B7YE76</accession>
<evidence type="ECO:0000256" key="4">
    <source>
        <dbReference type="ARBA" id="ARBA00023136"/>
    </source>
</evidence>
<dbReference type="Proteomes" id="UP000694845">
    <property type="component" value="Unplaced"/>
</dbReference>
<dbReference type="GeneID" id="110978909"/>